<evidence type="ECO:0000313" key="2">
    <source>
        <dbReference type="EMBL" id="MBA2117918.1"/>
    </source>
</evidence>
<dbReference type="Proteomes" id="UP000551616">
    <property type="component" value="Unassembled WGS sequence"/>
</dbReference>
<name>A0A7V8VAF3_9BACT</name>
<organism evidence="2 3">
    <name type="scientific">Bremerella alba</name>
    <dbReference type="NCBI Taxonomy" id="980252"/>
    <lineage>
        <taxon>Bacteria</taxon>
        <taxon>Pseudomonadati</taxon>
        <taxon>Planctomycetota</taxon>
        <taxon>Planctomycetia</taxon>
        <taxon>Pirellulales</taxon>
        <taxon>Pirellulaceae</taxon>
        <taxon>Bremerella</taxon>
    </lineage>
</organism>
<dbReference type="EMBL" id="JABRWO010000023">
    <property type="protein sequence ID" value="MBA2117918.1"/>
    <property type="molecule type" value="Genomic_DNA"/>
</dbReference>
<sequence>MSVLRNLLIVGLLVCVAYNGYVIYRNQLASSPSAEANGAGEAPLFSKEAFTELAENRSQVSVQQVPTILTAEQATPTDEFVANPVHEDRQGSVPVIPVSTNGPTTKPKSHFSADAKTETETESAPEEETPATADILPKVLSFEDAWSEIEKSEAAFTWATALTQIERLAYREDLTDEQREQVLAKGDQLAKTVIFAPNKHLAKPAMTFLPGMKLEEVSQKYAVPESFLRSINSWEEGYSPTPGDSIKVLQGPIKIHVDLPSKSIRMSVGDLYAGRMAIGQHAIKVPENADLTVEKIDDVTLLSLGDISVVVDTDNKVPATNSLLVTADDWKLLRSLASKSVDVTWTAVEAPPAEDIAAAEPVKQEIDTLVTAEEMRQPVDALKMEIFTPSVPVIQGKPVQYGIEVTNLSDKPTDLVQAVVNMSEGIEPIKVEGHTGRIAPGQAMFDPLTIEAGQSIRLTVTIETKEAGQFLIRPELQCGRPETRYATEVQLRVAQAESISAETEKKTEETAEPKEAIAEVPQNPAKEIR</sequence>
<evidence type="ECO:0000256" key="1">
    <source>
        <dbReference type="SAM" id="MobiDB-lite"/>
    </source>
</evidence>
<feature type="region of interest" description="Disordered" evidence="1">
    <location>
        <begin position="91"/>
        <end position="130"/>
    </location>
</feature>
<keyword evidence="3" id="KW-1185">Reference proteome</keyword>
<dbReference type="RefSeq" id="WP_207399275.1">
    <property type="nucleotide sequence ID" value="NZ_JABRWO010000023.1"/>
</dbReference>
<comment type="caution">
    <text evidence="2">The sequence shown here is derived from an EMBL/GenBank/DDBJ whole genome shotgun (WGS) entry which is preliminary data.</text>
</comment>
<accession>A0A7V8VAF3</accession>
<feature type="compositionally biased region" description="Basic and acidic residues" evidence="1">
    <location>
        <begin position="502"/>
        <end position="517"/>
    </location>
</feature>
<gene>
    <name evidence="2" type="ORF">HOV93_51240</name>
</gene>
<dbReference type="AlphaFoldDB" id="A0A7V8VAF3"/>
<proteinExistence type="predicted"/>
<reference evidence="2 3" key="1">
    <citation type="submission" date="2020-05" db="EMBL/GenBank/DDBJ databases">
        <title>Bremerella alba sp. nov., a novel planctomycete isolated from the surface of the macroalga Fucus spiralis.</title>
        <authorList>
            <person name="Godinho O."/>
            <person name="Botelho R."/>
            <person name="Albuquerque L."/>
            <person name="Wiegand S."/>
            <person name="Da Costa M.S."/>
            <person name="Lobo-Da-Cunha A."/>
            <person name="Jogler C."/>
            <person name="Lage O.M."/>
        </authorList>
    </citation>
    <scope>NUCLEOTIDE SEQUENCE [LARGE SCALE GENOMIC DNA]</scope>
    <source>
        <strain evidence="2 3">FF15</strain>
    </source>
</reference>
<evidence type="ECO:0000313" key="3">
    <source>
        <dbReference type="Proteomes" id="UP000551616"/>
    </source>
</evidence>
<feature type="region of interest" description="Disordered" evidence="1">
    <location>
        <begin position="497"/>
        <end position="529"/>
    </location>
</feature>
<protein>
    <submittedName>
        <fullName evidence="2">Uncharacterized protein</fullName>
    </submittedName>
</protein>
<feature type="compositionally biased region" description="Acidic residues" evidence="1">
    <location>
        <begin position="120"/>
        <end position="129"/>
    </location>
</feature>